<evidence type="ECO:0000259" key="3">
    <source>
        <dbReference type="Pfam" id="PF20009"/>
    </source>
</evidence>
<feature type="domain" description="DUF7927" evidence="5">
    <location>
        <begin position="2088"/>
        <end position="2228"/>
    </location>
</feature>
<keyword evidence="2" id="KW-0812">Transmembrane</keyword>
<feature type="transmembrane region" description="Helical" evidence="2">
    <location>
        <begin position="2389"/>
        <end position="2408"/>
    </location>
</feature>
<feature type="domain" description="GEVED" evidence="3">
    <location>
        <begin position="1352"/>
        <end position="1426"/>
    </location>
</feature>
<dbReference type="Pfam" id="PF20009">
    <property type="entry name" value="GEVED"/>
    <property type="match status" value="3"/>
</dbReference>
<dbReference type="Pfam" id="PF20674">
    <property type="entry name" value="SpaA_3"/>
    <property type="match status" value="1"/>
</dbReference>
<feature type="domain" description="DUF7927" evidence="5">
    <location>
        <begin position="1954"/>
        <end position="2085"/>
    </location>
</feature>
<keyword evidence="2" id="KW-1133">Transmembrane helix</keyword>
<feature type="compositionally biased region" description="Low complexity" evidence="1">
    <location>
        <begin position="54"/>
        <end position="97"/>
    </location>
</feature>
<feature type="region of interest" description="Disordered" evidence="1">
    <location>
        <begin position="376"/>
        <end position="411"/>
    </location>
</feature>
<feature type="compositionally biased region" description="Polar residues" evidence="1">
    <location>
        <begin position="2345"/>
        <end position="2361"/>
    </location>
</feature>
<evidence type="ECO:0000313" key="7">
    <source>
        <dbReference type="Proteomes" id="UP001596072"/>
    </source>
</evidence>
<evidence type="ECO:0000313" key="6">
    <source>
        <dbReference type="EMBL" id="MFC5729543.1"/>
    </source>
</evidence>
<feature type="region of interest" description="Disordered" evidence="1">
    <location>
        <begin position="2342"/>
        <end position="2382"/>
    </location>
</feature>
<name>A0ABW0ZKD4_9ACTN</name>
<feature type="compositionally biased region" description="Acidic residues" evidence="1">
    <location>
        <begin position="102"/>
        <end position="111"/>
    </location>
</feature>
<feature type="domain" description="DUF7927" evidence="5">
    <location>
        <begin position="1827"/>
        <end position="1943"/>
    </location>
</feature>
<evidence type="ECO:0000256" key="1">
    <source>
        <dbReference type="SAM" id="MobiDB-lite"/>
    </source>
</evidence>
<feature type="region of interest" description="Disordered" evidence="1">
    <location>
        <begin position="1"/>
        <end position="27"/>
    </location>
</feature>
<evidence type="ECO:0000259" key="4">
    <source>
        <dbReference type="Pfam" id="PF20674"/>
    </source>
</evidence>
<dbReference type="PANTHER" id="PTHR34819:SF3">
    <property type="entry name" value="CELL SURFACE PROTEIN"/>
    <property type="match status" value="1"/>
</dbReference>
<evidence type="ECO:0000256" key="2">
    <source>
        <dbReference type="SAM" id="Phobius"/>
    </source>
</evidence>
<comment type="caution">
    <text evidence="6">The sequence shown here is derived from an EMBL/GenBank/DDBJ whole genome shotgun (WGS) entry which is preliminary data.</text>
</comment>
<feature type="region of interest" description="Disordered" evidence="1">
    <location>
        <begin position="1687"/>
        <end position="1714"/>
    </location>
</feature>
<dbReference type="Pfam" id="PF25549">
    <property type="entry name" value="DUF7927"/>
    <property type="match status" value="7"/>
</dbReference>
<proteinExistence type="predicted"/>
<feature type="region of interest" description="Disordered" evidence="1">
    <location>
        <begin position="449"/>
        <end position="470"/>
    </location>
</feature>
<feature type="compositionally biased region" description="Low complexity" evidence="1">
    <location>
        <begin position="397"/>
        <end position="410"/>
    </location>
</feature>
<protein>
    <submittedName>
        <fullName evidence="6">GEVED domain-containing protein</fullName>
    </submittedName>
</protein>
<feature type="compositionally biased region" description="Basic residues" evidence="1">
    <location>
        <begin position="16"/>
        <end position="27"/>
    </location>
</feature>
<evidence type="ECO:0000259" key="5">
    <source>
        <dbReference type="Pfam" id="PF25549"/>
    </source>
</evidence>
<reference evidence="7" key="1">
    <citation type="journal article" date="2019" name="Int. J. Syst. Evol. Microbiol.">
        <title>The Global Catalogue of Microorganisms (GCM) 10K type strain sequencing project: providing services to taxonomists for standard genome sequencing and annotation.</title>
        <authorList>
            <consortium name="The Broad Institute Genomics Platform"/>
            <consortium name="The Broad Institute Genome Sequencing Center for Infectious Disease"/>
            <person name="Wu L."/>
            <person name="Ma J."/>
        </authorList>
    </citation>
    <scope>NUCLEOTIDE SEQUENCE [LARGE SCALE GENOMIC DNA]</scope>
    <source>
        <strain evidence="7">YIM 94188</strain>
    </source>
</reference>
<dbReference type="EMBL" id="JBHSNS010000004">
    <property type="protein sequence ID" value="MFC5729543.1"/>
    <property type="molecule type" value="Genomic_DNA"/>
</dbReference>
<feature type="region of interest" description="Disordered" evidence="1">
    <location>
        <begin position="1261"/>
        <end position="1285"/>
    </location>
</feature>
<dbReference type="Proteomes" id="UP001596072">
    <property type="component" value="Unassembled WGS sequence"/>
</dbReference>
<dbReference type="InterPro" id="IPR045474">
    <property type="entry name" value="GEVED"/>
</dbReference>
<feature type="compositionally biased region" description="Acidic residues" evidence="1">
    <location>
        <begin position="541"/>
        <end position="551"/>
    </location>
</feature>
<keyword evidence="2" id="KW-0472">Membrane</keyword>
<feature type="domain" description="GEVED" evidence="3">
    <location>
        <begin position="576"/>
        <end position="651"/>
    </location>
</feature>
<dbReference type="RefSeq" id="WP_136431021.1">
    <property type="nucleotide sequence ID" value="NZ_JBHSNS010000004.1"/>
</dbReference>
<accession>A0ABW0ZKD4</accession>
<feature type="compositionally biased region" description="Acidic residues" evidence="1">
    <location>
        <begin position="2368"/>
        <end position="2380"/>
    </location>
</feature>
<dbReference type="InterPro" id="IPR013783">
    <property type="entry name" value="Ig-like_fold"/>
</dbReference>
<feature type="domain" description="GEVED" evidence="3">
    <location>
        <begin position="982"/>
        <end position="1063"/>
    </location>
</feature>
<sequence>MNTIGPAATPPNAPTGRRHRGTARWRRGLSVLASASVLAGVAPTGVGEAVADDSAPPESTATATATATAGAPTPTESTTEPTPDPTSDPTTEPSPSGRQSVEPEDSAEPDDAAPTAVSTTTAAEAATDAPVANTLAADAPAVAAAEAAGCGYGEGGRYDDTICWLDMSTYDDTTARTADGQSMSVTLPGGYRLSYTIKTRTADGYANAAVTSRAVPIETRFAFATEAYENIPGRPSLYSSPAPGTNGLDVELSNIRVEDPSGTALTSFAFVATDTEDNISGESLRWTSDKPLNHLETLYDQGSKGCKPATMTGFGTTTVTCTGVGGASTLAEKSTSVLVSADAPTTFALRWVTPAQSGIAFGVNTASIEVSKVVEGRAEPSDSFDVSLRSPEGTELGSASTGTGNTATTGPVVVIPPNNGEPFTLTDAATAGSGTDLADYTHTWACTRNGAPDPSLPSGEATSVQVSPGTGDQIACTVTNRARPMDGGDAPASYGTTFDADGARHRVPGYDATTHTAPLRLGALIDLEADGAPTPTAQGDDTSEVDDEDGVDFNTDVSVPGRLETVYVTSSAAGFVNGWIDFDRDGEFDGGVEQILSDRAVTAGVNRLTYTVPEGSAFVGGETTARFRLTSAAGVATSPTGSAPDGEVEDHARTLFDAGAFALEQCPRGSVPVPVGIVQNRSFESYERQFQNSTSANTINWAEHWYDSHPSGGQYYVLSPSFDSGPAASVMPFRAGADGYGFLGGHSSTPGDSGEGATNTLTEPLVAGAAYVGFFSTGAGGHGRGGSGYLRMFGVDSPNVGSLYGSTGTNLSASNSEALYDTPVVRPAAAGTRAQWSLATFTLRPSRSWDYLRLEARNETPANNGTPAGQTWMTFDDFHMYLCDPIRDFGDAPASYGTELGSGAAFHEVPDFDAATNTAPLMLGRTIDVEDDGVAGPDADSDDTTADDDEDALPDAVRLALGATAPSLDVPVTNDTGGPATLHGWIDANGDGVFQSNEHASASVAAGASSATLQWSGLSPLMAETRPVVRLRLTTDDLADDSATAVDERSRGLAQDGEVEDHVATVSSTTLTCATDAAVFNTAYDGAGGRLPVGSRDAGWEVGLGTTAGPGSVTSWIPAYVVQPVAGAWATSPYDNADWISHDPSRAHTTTGDFFYRYQFRIAAEVPLEGFALPMDFYADNSVWEVYVNDVAQSDSQDSLPQNAANPYFHNGFGTGRQASTLLADGWRHGLNTIVVHVKSGNPSVEGFMAQMTPQALCNDYGDAPDSYGSDQAGDGPRHGVADLTADGTSSLMLGDSIDAESDATLAGTADGDDTTGVDDEDGVAAPIVMTAGEPTTVQIAATNHTGAAATLVGWLDLDGDGAFEAAERVTVPVGAGTATYPMVFPAGPETTTTAYARFRLYPGTVTAALPTGPADAGEVEDYPVQVLTRALSITKTSDATEESRPGDQITYTVTATNTGDGAFTAANPARVVDDLAGALDDAEYNLDAAATVDGNPVAAPTYSAPRIRWAGPLAGGTSVVLTYTVTLTGGGDGTVRNVAWAPTTVDPGPTPDCDDPATTVPCDDDELLLPKLQITKQASRNDLPAVGGEMTYTVTVRNVGPGTFTATAPATFRDDLSDVEDDADLVGSPTASGGTATYAAPEITWSGALAPAEQVTVTYAVVYHGEGDQSLVNRACVPGDDAVDPQDACRSTTTPGSGLDQAKTADPPSGTPVDAGDEVTYTLRFSNTGQTAATVDTSDDLSDVLDDATLVRGPTADSGLTATVVGDRIDIDGTVPVGETRYVTYTVEVDTYADQVNHVLGNVLACQPGDPTSCRPEVTRHGVRHLNLTKSSTPPAVTNTGDTVTYTLTVENDGAGDYTAAEPATVVDDLSDVLDDATYLGDAEATAGTVSYAEPELTWTGTLAAGDSVTITYTVTVTNLGDHDLVNTASVPGCDDPSCNPPAVETLLPHVVPSKTSDPASGVDVAAGEVITYTLTWTNDGQAAGPVDATDDLSRVLDDADVSREPASSDPDVTAVRTDESLRVTGTIDPGETISVSYEVTVRPDGRRGDNLLRNVLTPDVPQVSCDDAGDCEPVDPPTTEHKIGELDDWKTVEPGSGTTVRVGDELAYTLHFTNTGTADVEVDRDDVLTGVLDDARLVAGPTASDAALTASGPRDGRISVTGTLSPGQTVTVGYAVRVKPASERGDDLIGNYLLAAGEEPPVDCGPTAPARRMADAAHPDCTVNPVSNIVASKSVAPGGGAEAEPGDVLTYTLRFENTGQGPGEVEHVDDLSDVLDDARLVSEPAFAEPNAMTAVVKGDRILIKGTLAAGAVDTVSYAVVVKEAARQGNSQLANFLMPAGEKSPSQCDPDSGTCTTNGVLSGGESGQDDPDGGPDDDLPGVGSPVRIGLIVGAALLVIAGIALLVLGRRRREPEDAEPDQA</sequence>
<dbReference type="InterPro" id="IPR051172">
    <property type="entry name" value="Chlamydia_OmcB"/>
</dbReference>
<feature type="region of interest" description="Disordered" evidence="1">
    <location>
        <begin position="531"/>
        <end position="557"/>
    </location>
</feature>
<feature type="domain" description="DUF7927" evidence="5">
    <location>
        <begin position="1576"/>
        <end position="1692"/>
    </location>
</feature>
<dbReference type="Gene3D" id="2.60.40.10">
    <property type="entry name" value="Immunoglobulins"/>
    <property type="match status" value="1"/>
</dbReference>
<feature type="domain" description="DUF7927" evidence="5">
    <location>
        <begin position="2231"/>
        <end position="2359"/>
    </location>
</feature>
<feature type="region of interest" description="Disordered" evidence="1">
    <location>
        <begin position="929"/>
        <end position="950"/>
    </location>
</feature>
<feature type="domain" description="DUF7927" evidence="5">
    <location>
        <begin position="1700"/>
        <end position="1817"/>
    </location>
</feature>
<dbReference type="InterPro" id="IPR057687">
    <property type="entry name" value="DUF7927"/>
</dbReference>
<feature type="compositionally biased region" description="Low complexity" evidence="1">
    <location>
        <begin position="112"/>
        <end position="124"/>
    </location>
</feature>
<dbReference type="InterPro" id="IPR048834">
    <property type="entry name" value="SpaA_pre-album"/>
</dbReference>
<feature type="domain" description="SpaA-like prealbumin fold" evidence="4">
    <location>
        <begin position="368"/>
        <end position="481"/>
    </location>
</feature>
<organism evidence="6 7">
    <name type="scientific">Nocardioides vastitatis</name>
    <dbReference type="NCBI Taxonomy" id="2568655"/>
    <lineage>
        <taxon>Bacteria</taxon>
        <taxon>Bacillati</taxon>
        <taxon>Actinomycetota</taxon>
        <taxon>Actinomycetes</taxon>
        <taxon>Propionibacteriales</taxon>
        <taxon>Nocardioidaceae</taxon>
        <taxon>Nocardioides</taxon>
    </lineage>
</organism>
<feature type="region of interest" description="Disordered" evidence="1">
    <location>
        <begin position="47"/>
        <end position="124"/>
    </location>
</feature>
<keyword evidence="7" id="KW-1185">Reference proteome</keyword>
<feature type="domain" description="DUF7927" evidence="5">
    <location>
        <begin position="1432"/>
        <end position="1560"/>
    </location>
</feature>
<feature type="compositionally biased region" description="Polar residues" evidence="1">
    <location>
        <begin position="460"/>
        <end position="470"/>
    </location>
</feature>
<gene>
    <name evidence="6" type="ORF">ACFPQB_11500</name>
</gene>
<dbReference type="PANTHER" id="PTHR34819">
    <property type="entry name" value="LARGE CYSTEINE-RICH PERIPLASMIC PROTEIN OMCB"/>
    <property type="match status" value="1"/>
</dbReference>